<gene>
    <name evidence="13" type="primary">metF</name>
    <name evidence="13" type="ORF">ACGFZB_33205</name>
</gene>
<organism evidence="13 14">
    <name type="scientific">Streptomyces cinerochromogenes</name>
    <dbReference type="NCBI Taxonomy" id="66422"/>
    <lineage>
        <taxon>Bacteria</taxon>
        <taxon>Bacillati</taxon>
        <taxon>Actinomycetota</taxon>
        <taxon>Actinomycetes</taxon>
        <taxon>Kitasatosporales</taxon>
        <taxon>Streptomycetaceae</taxon>
        <taxon>Streptomyces</taxon>
    </lineage>
</organism>
<evidence type="ECO:0000256" key="7">
    <source>
        <dbReference type="ARBA" id="ARBA00023002"/>
    </source>
</evidence>
<accession>A0ABW7BGX9</accession>
<sequence length="312" mass="34218">MPGAPPEGVRRRLAEGHPLYSFEVFPPKTPRGERDLWRTLRDIEVLRPAFVSVTYGAGGSSRDRTTSLAERIAQDTTLPVVAHLTAVGHSVAELRRIIGSYAQAGVRDLLVLRGDPPADPQGPWTPHPEGVRYAAELVRLVRQAGDFGIGVAAFPERHPRSPDWEQDIRHFVAKARAGADFAITQMFFRAEDYFRLRDRLDAAGCTLPVIPEIMPATRFRQIARFAELSGATVPAELARRLENARDDAEGHRIGVDHATAMARHLLDQGAPGLHFITLNRSTAALDIYRGLGLPEPRRALAATAGGADRGTR</sequence>
<dbReference type="EMBL" id="JBICYV010000019">
    <property type="protein sequence ID" value="MFG3015207.1"/>
    <property type="molecule type" value="Genomic_DNA"/>
</dbReference>
<protein>
    <recommendedName>
        <fullName evidence="12">Methylenetetrahydrofolate reductase</fullName>
        <ecNumber evidence="12">1.5.1.54</ecNumber>
    </recommendedName>
</protein>
<dbReference type="SUPFAM" id="SSF51730">
    <property type="entry name" value="FAD-linked oxidoreductase"/>
    <property type="match status" value="1"/>
</dbReference>
<comment type="caution">
    <text evidence="13">The sequence shown here is derived from an EMBL/GenBank/DDBJ whole genome shotgun (WGS) entry which is preliminary data.</text>
</comment>
<comment type="similarity">
    <text evidence="3 12">Belongs to the methylenetetrahydrofolate reductase family.</text>
</comment>
<dbReference type="InterPro" id="IPR003171">
    <property type="entry name" value="Mehydrof_redctse-like"/>
</dbReference>
<dbReference type="PANTHER" id="PTHR45754">
    <property type="entry name" value="METHYLENETETRAHYDROFOLATE REDUCTASE"/>
    <property type="match status" value="1"/>
</dbReference>
<evidence type="ECO:0000256" key="9">
    <source>
        <dbReference type="ARBA" id="ARBA00023167"/>
    </source>
</evidence>
<evidence type="ECO:0000256" key="6">
    <source>
        <dbReference type="ARBA" id="ARBA00022827"/>
    </source>
</evidence>
<evidence type="ECO:0000256" key="12">
    <source>
        <dbReference type="RuleBase" id="RU003862"/>
    </source>
</evidence>
<keyword evidence="5 12" id="KW-0285">Flavoprotein</keyword>
<comment type="cofactor">
    <cofactor evidence="1 12">
        <name>FAD</name>
        <dbReference type="ChEBI" id="CHEBI:57692"/>
    </cofactor>
</comment>
<keyword evidence="4" id="KW-0028">Amino-acid biosynthesis</keyword>
<keyword evidence="6 12" id="KW-0274">FAD</keyword>
<keyword evidence="7 12" id="KW-0560">Oxidoreductase</keyword>
<dbReference type="GO" id="GO:0004489">
    <property type="term" value="F:methylenetetrahydrofolate reductase [NAD(P)H] activity"/>
    <property type="evidence" value="ECO:0007669"/>
    <property type="project" value="UniProtKB-EC"/>
</dbReference>
<dbReference type="Proteomes" id="UP001604267">
    <property type="component" value="Unassembled WGS sequence"/>
</dbReference>
<reference evidence="13 14" key="1">
    <citation type="submission" date="2024-10" db="EMBL/GenBank/DDBJ databases">
        <title>The Natural Products Discovery Center: Release of the First 8490 Sequenced Strains for Exploring Actinobacteria Biosynthetic Diversity.</title>
        <authorList>
            <person name="Kalkreuter E."/>
            <person name="Kautsar S.A."/>
            <person name="Yang D."/>
            <person name="Bader C.D."/>
            <person name="Teijaro C.N."/>
            <person name="Fluegel L."/>
            <person name="Davis C.M."/>
            <person name="Simpson J.R."/>
            <person name="Lauterbach L."/>
            <person name="Steele A.D."/>
            <person name="Gui C."/>
            <person name="Meng S."/>
            <person name="Li G."/>
            <person name="Viehrig K."/>
            <person name="Ye F."/>
            <person name="Su P."/>
            <person name="Kiefer A.F."/>
            <person name="Nichols A."/>
            <person name="Cepeda A.J."/>
            <person name="Yan W."/>
            <person name="Fan B."/>
            <person name="Jiang Y."/>
            <person name="Adhikari A."/>
            <person name="Zheng C.-J."/>
            <person name="Schuster L."/>
            <person name="Cowan T.M."/>
            <person name="Smanski M.J."/>
            <person name="Chevrette M.G."/>
            <person name="De Carvalho L.P.S."/>
            <person name="Shen B."/>
        </authorList>
    </citation>
    <scope>NUCLEOTIDE SEQUENCE [LARGE SCALE GENOMIC DNA]</scope>
    <source>
        <strain evidence="13 14">NPDC048320</strain>
    </source>
</reference>
<evidence type="ECO:0000256" key="8">
    <source>
        <dbReference type="ARBA" id="ARBA00023027"/>
    </source>
</evidence>
<dbReference type="CDD" id="cd00537">
    <property type="entry name" value="MTHFR"/>
    <property type="match status" value="1"/>
</dbReference>
<comment type="pathway">
    <text evidence="10">Amino-acid biosynthesis; L-methionine biosynthesis via de novo pathway.</text>
</comment>
<dbReference type="NCBIfam" id="TIGR00676">
    <property type="entry name" value="fadh2"/>
    <property type="match status" value="1"/>
</dbReference>
<dbReference type="Gene3D" id="3.20.20.220">
    <property type="match status" value="1"/>
</dbReference>
<evidence type="ECO:0000313" key="13">
    <source>
        <dbReference type="EMBL" id="MFG3015207.1"/>
    </source>
</evidence>
<evidence type="ECO:0000256" key="10">
    <source>
        <dbReference type="ARBA" id="ARBA00034478"/>
    </source>
</evidence>
<evidence type="ECO:0000256" key="2">
    <source>
        <dbReference type="ARBA" id="ARBA00004777"/>
    </source>
</evidence>
<keyword evidence="8" id="KW-0520">NAD</keyword>
<proteinExistence type="inferred from homology"/>
<comment type="catalytic activity">
    <reaction evidence="11">
        <text>(6S)-5-methyl-5,6,7,8-tetrahydrofolate + NAD(+) = (6R)-5,10-methylene-5,6,7,8-tetrahydrofolate + NADH + H(+)</text>
        <dbReference type="Rhea" id="RHEA:19821"/>
        <dbReference type="ChEBI" id="CHEBI:15378"/>
        <dbReference type="ChEBI" id="CHEBI:15636"/>
        <dbReference type="ChEBI" id="CHEBI:18608"/>
        <dbReference type="ChEBI" id="CHEBI:57540"/>
        <dbReference type="ChEBI" id="CHEBI:57945"/>
        <dbReference type="EC" id="1.5.1.54"/>
    </reaction>
    <physiologicalReaction direction="right-to-left" evidence="11">
        <dbReference type="Rhea" id="RHEA:19823"/>
    </physiologicalReaction>
</comment>
<evidence type="ECO:0000256" key="1">
    <source>
        <dbReference type="ARBA" id="ARBA00001974"/>
    </source>
</evidence>
<keyword evidence="9" id="KW-0486">Methionine biosynthesis</keyword>
<dbReference type="InterPro" id="IPR029041">
    <property type="entry name" value="FAD-linked_oxidoreductase-like"/>
</dbReference>
<evidence type="ECO:0000256" key="3">
    <source>
        <dbReference type="ARBA" id="ARBA00006743"/>
    </source>
</evidence>
<comment type="pathway">
    <text evidence="2 12">One-carbon metabolism; tetrahydrofolate interconversion.</text>
</comment>
<dbReference type="PANTHER" id="PTHR45754:SF3">
    <property type="entry name" value="METHYLENETETRAHYDROFOLATE REDUCTASE (NADPH)"/>
    <property type="match status" value="1"/>
</dbReference>
<dbReference type="EC" id="1.5.1.54" evidence="12"/>
<keyword evidence="14" id="KW-1185">Reference proteome</keyword>
<evidence type="ECO:0000256" key="4">
    <source>
        <dbReference type="ARBA" id="ARBA00022605"/>
    </source>
</evidence>
<name>A0ABW7BGX9_9ACTN</name>
<evidence type="ECO:0000313" key="14">
    <source>
        <dbReference type="Proteomes" id="UP001604267"/>
    </source>
</evidence>
<dbReference type="Pfam" id="PF02219">
    <property type="entry name" value="MTHFR"/>
    <property type="match status" value="1"/>
</dbReference>
<dbReference type="RefSeq" id="WP_392823020.1">
    <property type="nucleotide sequence ID" value="NZ_JBICYV010000019.1"/>
</dbReference>
<evidence type="ECO:0000256" key="5">
    <source>
        <dbReference type="ARBA" id="ARBA00022630"/>
    </source>
</evidence>
<dbReference type="InterPro" id="IPR004620">
    <property type="entry name" value="MTHF_reductase_bac"/>
</dbReference>
<evidence type="ECO:0000256" key="11">
    <source>
        <dbReference type="ARBA" id="ARBA00048628"/>
    </source>
</evidence>